<dbReference type="SUPFAM" id="SSF46785">
    <property type="entry name" value="Winged helix' DNA-binding domain"/>
    <property type="match status" value="1"/>
</dbReference>
<sequence length="210" mass="24614">MKKQTPVKEQLLELLKKNHELSIEEIMQHFSISEIAIRKHLKGLVSQKFVNIIQHKQEIGRPYHTYQLAEKGHEYFPNQYQQLSVQLLEDIEDIYGKDAVNAILKKQIDRFEQMLKNDLGKTKTEEKLHIFMEKQNKKGYMFERFISTDGSTLLINYHCPFKEAAVKYPSICKHEERMLSDLFSEGKITVHSLITDGGICCKWKINISNT</sequence>
<dbReference type="Gene3D" id="1.10.10.10">
    <property type="entry name" value="Winged helix-like DNA-binding domain superfamily/Winged helix DNA-binding domain"/>
    <property type="match status" value="1"/>
</dbReference>
<dbReference type="InterPro" id="IPR036388">
    <property type="entry name" value="WH-like_DNA-bd_sf"/>
</dbReference>
<dbReference type="EMBL" id="BSKO01000001">
    <property type="protein sequence ID" value="GLO67026.1"/>
    <property type="molecule type" value="Genomic_DNA"/>
</dbReference>
<name>A0ABQ5TJH9_9BACI</name>
<organism evidence="4 5">
    <name type="scientific">Oceanobacillus kimchii</name>
    <dbReference type="NCBI Taxonomy" id="746691"/>
    <lineage>
        <taxon>Bacteria</taxon>
        <taxon>Bacillati</taxon>
        <taxon>Bacillota</taxon>
        <taxon>Bacilli</taxon>
        <taxon>Bacillales</taxon>
        <taxon>Bacillaceae</taxon>
        <taxon>Oceanobacillus</taxon>
    </lineage>
</organism>
<evidence type="ECO:0000256" key="1">
    <source>
        <dbReference type="ARBA" id="ARBA00023015"/>
    </source>
</evidence>
<comment type="caution">
    <text evidence="4">The sequence shown here is derived from an EMBL/GenBank/DDBJ whole genome shotgun (WGS) entry which is preliminary data.</text>
</comment>
<dbReference type="InterPro" id="IPR001034">
    <property type="entry name" value="DeoR_HTH"/>
</dbReference>
<dbReference type="InterPro" id="IPR036390">
    <property type="entry name" value="WH_DNA-bd_sf"/>
</dbReference>
<accession>A0ABQ5TJH9</accession>
<protein>
    <recommendedName>
        <fullName evidence="3">HTH deoR-type domain-containing protein</fullName>
    </recommendedName>
</protein>
<evidence type="ECO:0000256" key="2">
    <source>
        <dbReference type="ARBA" id="ARBA00023163"/>
    </source>
</evidence>
<gene>
    <name evidence="4" type="ORF">MACH08_28100</name>
</gene>
<keyword evidence="2" id="KW-0804">Transcription</keyword>
<keyword evidence="5" id="KW-1185">Reference proteome</keyword>
<evidence type="ECO:0000313" key="5">
    <source>
        <dbReference type="Proteomes" id="UP001275436"/>
    </source>
</evidence>
<keyword evidence="1" id="KW-0805">Transcription regulation</keyword>
<dbReference type="PANTHER" id="PTHR38600:SF2">
    <property type="entry name" value="SLL0088 PROTEIN"/>
    <property type="match status" value="1"/>
</dbReference>
<evidence type="ECO:0000313" key="4">
    <source>
        <dbReference type="EMBL" id="GLO67026.1"/>
    </source>
</evidence>
<dbReference type="Pfam" id="PF08220">
    <property type="entry name" value="HTH_DeoR"/>
    <property type="match status" value="1"/>
</dbReference>
<proteinExistence type="predicted"/>
<dbReference type="RefSeq" id="WP_069685682.1">
    <property type="nucleotide sequence ID" value="NZ_BSKO01000001.1"/>
</dbReference>
<evidence type="ECO:0000259" key="3">
    <source>
        <dbReference type="Pfam" id="PF08220"/>
    </source>
</evidence>
<reference evidence="4 5" key="1">
    <citation type="submission" date="2023-02" db="EMBL/GenBank/DDBJ databases">
        <title>Oceanobacillus kimchii IFOP_LL358 isolated form Alexandrium catenella lab strain.</title>
        <authorList>
            <person name="Gajardo G."/>
            <person name="Ueki S."/>
            <person name="Maruyama F."/>
        </authorList>
    </citation>
    <scope>NUCLEOTIDE SEQUENCE [LARGE SCALE GENOMIC DNA]</scope>
    <source>
        <strain evidence="4 5">IFOP_LL358</strain>
    </source>
</reference>
<dbReference type="PANTHER" id="PTHR38600">
    <property type="entry name" value="TRANSCRIPTIONAL REGULATORY PROTEIN"/>
    <property type="match status" value="1"/>
</dbReference>
<dbReference type="Proteomes" id="UP001275436">
    <property type="component" value="Unassembled WGS sequence"/>
</dbReference>
<feature type="domain" description="HTH deoR-type" evidence="3">
    <location>
        <begin position="9"/>
        <end position="48"/>
    </location>
</feature>